<evidence type="ECO:0000313" key="2">
    <source>
        <dbReference type="EMBL" id="KAA6373079.1"/>
    </source>
</evidence>
<protein>
    <submittedName>
        <fullName evidence="2">Uncharacterized protein</fullName>
    </submittedName>
</protein>
<dbReference type="Proteomes" id="UP000324800">
    <property type="component" value="Unassembled WGS sequence"/>
</dbReference>
<feature type="compositionally biased region" description="Polar residues" evidence="1">
    <location>
        <begin position="1"/>
        <end position="15"/>
    </location>
</feature>
<feature type="region of interest" description="Disordered" evidence="1">
    <location>
        <begin position="1"/>
        <end position="21"/>
    </location>
</feature>
<name>A0A5J4URR8_9EUKA</name>
<comment type="caution">
    <text evidence="2">The sequence shown here is derived from an EMBL/GenBank/DDBJ whole genome shotgun (WGS) entry which is preliminary data.</text>
</comment>
<dbReference type="AlphaFoldDB" id="A0A5J4URR8"/>
<sequence>MTGKGPQNQDITNSHKPPIQKLEPWAQYQKTINQMLVFTNKKKEQNPNRASGFGTTQAVQCGLHLYWNTPTRQMARSIKTSKRKYFQVKMLTGDLLDGNEQNQRMIREIEHPGSCLRAVNETDQTPPFMPALLEKPPSSPAAQRLQQQIGAKTQMIELYYKKKAADLDPTGERTTKHEHQLLL</sequence>
<organism evidence="2 3">
    <name type="scientific">Streblomastix strix</name>
    <dbReference type="NCBI Taxonomy" id="222440"/>
    <lineage>
        <taxon>Eukaryota</taxon>
        <taxon>Metamonada</taxon>
        <taxon>Preaxostyla</taxon>
        <taxon>Oxymonadida</taxon>
        <taxon>Streblomastigidae</taxon>
        <taxon>Streblomastix</taxon>
    </lineage>
</organism>
<gene>
    <name evidence="2" type="ORF">EZS28_031395</name>
</gene>
<evidence type="ECO:0000313" key="3">
    <source>
        <dbReference type="Proteomes" id="UP000324800"/>
    </source>
</evidence>
<evidence type="ECO:0000256" key="1">
    <source>
        <dbReference type="SAM" id="MobiDB-lite"/>
    </source>
</evidence>
<accession>A0A5J4URR8</accession>
<reference evidence="2 3" key="1">
    <citation type="submission" date="2019-03" db="EMBL/GenBank/DDBJ databases">
        <title>Single cell metagenomics reveals metabolic interactions within the superorganism composed of flagellate Streblomastix strix and complex community of Bacteroidetes bacteria on its surface.</title>
        <authorList>
            <person name="Treitli S.C."/>
            <person name="Kolisko M."/>
            <person name="Husnik F."/>
            <person name="Keeling P."/>
            <person name="Hampl V."/>
        </authorList>
    </citation>
    <scope>NUCLEOTIDE SEQUENCE [LARGE SCALE GENOMIC DNA]</scope>
    <source>
        <strain evidence="2">ST1C</strain>
    </source>
</reference>
<dbReference type="EMBL" id="SNRW01013042">
    <property type="protein sequence ID" value="KAA6373079.1"/>
    <property type="molecule type" value="Genomic_DNA"/>
</dbReference>
<proteinExistence type="predicted"/>